<dbReference type="PANTHER" id="PTHR37535">
    <property type="entry name" value="FLUG DOMAIN PROTEIN"/>
    <property type="match status" value="1"/>
</dbReference>
<dbReference type="Proteomes" id="UP000756346">
    <property type="component" value="Unassembled WGS sequence"/>
</dbReference>
<keyword evidence="2" id="KW-1185">Reference proteome</keyword>
<accession>A0A9P8XWN7</accession>
<sequence>MPSLANAARTHTDFVRLFQKREAEQRSKRPDVLDASQHETLRKNLDELKFIPPVWADSTQLGVYLVAKKWKNYCESNNLGDWISVLKETENIKAIAMDFLLWICENGAINSYGTTWGYFRRFKQLFVLTTRRDFAKIDTMEVDKWHKTVVIPRFKLHPPNMKEQPVVNADDLHALLVFNIAFDRGIFATERHRVINLPGICQALSGTGARPAEFVFNEKRVPNGKLRKQLFGDNGHDDDDDDDEQCLDDASKAIQKLLRQETVGRGRPKCLCYEDIRLIALRDQADGGTTFGLAMKLIHHKGEDRKPKPQVKPPHPLLARRPIFCLINTVIVAALRDGAFAAKGLTTAASIYNLQIPKRMQCLPLRWKEEWLKRPIFRMCGTSDPISEPPMTYDKLSSDLKRQSLEAGFEHAITPRAFRRGVSNAINGQASDAVRDQAMRHDPKWATFNSAYINQHVKFDVQSAFLNEPTQDSLINLMGHMSLTRDPSAKRNMVPPEVWDSLPIDPEILALERERETLKAGHYDIHNNPKEDIIRELTTQIRQKRDKRSKDVQEQYRRYYFENKPNWDIEEQLAGADITELEEVKPEINLHIPERQKLAEILLEDAIPTSSIARNALWTRVADLMVALCQKREMPISAKLPLSSSAPSETQRLPVKPPITKYVCPRCVGDRRLPDSQRYYSYARASVMRNHFERQHLREMTVLESRSQITCVVPGCTSAGVKFETLDAYRNHAEKDHGFWLAPSTRRRKGRKAYDF</sequence>
<dbReference type="GeneID" id="70181506"/>
<dbReference type="InterPro" id="IPR021842">
    <property type="entry name" value="DUF3435"/>
</dbReference>
<name>A0A9P8XWN7_9PEZI</name>
<proteinExistence type="predicted"/>
<dbReference type="PANTHER" id="PTHR37535:SF3">
    <property type="entry name" value="FLUG DOMAIN-CONTAINING PROTEIN"/>
    <property type="match status" value="1"/>
</dbReference>
<dbReference type="RefSeq" id="XP_046006085.1">
    <property type="nucleotide sequence ID" value="XM_046151960.1"/>
</dbReference>
<protein>
    <submittedName>
        <fullName evidence="1">FluG domain-containing protein</fullName>
    </submittedName>
</protein>
<dbReference type="OrthoDB" id="4485682at2759"/>
<organism evidence="1 2">
    <name type="scientific">Microdochium trichocladiopsis</name>
    <dbReference type="NCBI Taxonomy" id="1682393"/>
    <lineage>
        <taxon>Eukaryota</taxon>
        <taxon>Fungi</taxon>
        <taxon>Dikarya</taxon>
        <taxon>Ascomycota</taxon>
        <taxon>Pezizomycotina</taxon>
        <taxon>Sordariomycetes</taxon>
        <taxon>Xylariomycetidae</taxon>
        <taxon>Xylariales</taxon>
        <taxon>Microdochiaceae</taxon>
        <taxon>Microdochium</taxon>
    </lineage>
</organism>
<dbReference type="Pfam" id="PF11917">
    <property type="entry name" value="DUF3435"/>
    <property type="match status" value="1"/>
</dbReference>
<dbReference type="AlphaFoldDB" id="A0A9P8XWN7"/>
<evidence type="ECO:0000313" key="1">
    <source>
        <dbReference type="EMBL" id="KAH7016461.1"/>
    </source>
</evidence>
<gene>
    <name evidence="1" type="ORF">B0I36DRAFT_298808</name>
</gene>
<reference evidence="1" key="1">
    <citation type="journal article" date="2021" name="Nat. Commun.">
        <title>Genetic determinants of endophytism in the Arabidopsis root mycobiome.</title>
        <authorList>
            <person name="Mesny F."/>
            <person name="Miyauchi S."/>
            <person name="Thiergart T."/>
            <person name="Pickel B."/>
            <person name="Atanasova L."/>
            <person name="Karlsson M."/>
            <person name="Huettel B."/>
            <person name="Barry K.W."/>
            <person name="Haridas S."/>
            <person name="Chen C."/>
            <person name="Bauer D."/>
            <person name="Andreopoulos W."/>
            <person name="Pangilinan J."/>
            <person name="LaButti K."/>
            <person name="Riley R."/>
            <person name="Lipzen A."/>
            <person name="Clum A."/>
            <person name="Drula E."/>
            <person name="Henrissat B."/>
            <person name="Kohler A."/>
            <person name="Grigoriev I.V."/>
            <person name="Martin F.M."/>
            <person name="Hacquard S."/>
        </authorList>
    </citation>
    <scope>NUCLEOTIDE SEQUENCE</scope>
    <source>
        <strain evidence="1">MPI-CAGE-CH-0230</strain>
    </source>
</reference>
<evidence type="ECO:0000313" key="2">
    <source>
        <dbReference type="Proteomes" id="UP000756346"/>
    </source>
</evidence>
<dbReference type="EMBL" id="JAGTJQ010000012">
    <property type="protein sequence ID" value="KAH7016461.1"/>
    <property type="molecule type" value="Genomic_DNA"/>
</dbReference>
<comment type="caution">
    <text evidence="1">The sequence shown here is derived from an EMBL/GenBank/DDBJ whole genome shotgun (WGS) entry which is preliminary data.</text>
</comment>